<keyword evidence="3" id="KW-1185">Reference proteome</keyword>
<accession>A0ABZ0YY67</accession>
<name>A0ABZ0YY67_9GAMM</name>
<sequence>MKSIVTKKSPLLLLPLLVALLSGCYEYEEVLDAHLASTQQSEATPDRVLTELLETTELSLNTSERKEMQAHIESFSAERRRVILAHLKTAQGEKATSQSGARISWSDSDSASYPIPSGETRVQFLQQLMTTSD</sequence>
<feature type="region of interest" description="Disordered" evidence="1">
    <location>
        <begin position="93"/>
        <end position="112"/>
    </location>
</feature>
<dbReference type="EMBL" id="CP140153">
    <property type="protein sequence ID" value="WQH17127.1"/>
    <property type="molecule type" value="Genomic_DNA"/>
</dbReference>
<dbReference type="PROSITE" id="PS51257">
    <property type="entry name" value="PROKAR_LIPOPROTEIN"/>
    <property type="match status" value="1"/>
</dbReference>
<proteinExistence type="predicted"/>
<organism evidence="2 3">
    <name type="scientific">Guyparkeria halophila</name>
    <dbReference type="NCBI Taxonomy" id="47960"/>
    <lineage>
        <taxon>Bacteria</taxon>
        <taxon>Pseudomonadati</taxon>
        <taxon>Pseudomonadota</taxon>
        <taxon>Gammaproteobacteria</taxon>
        <taxon>Chromatiales</taxon>
        <taxon>Thioalkalibacteraceae</taxon>
        <taxon>Guyparkeria</taxon>
    </lineage>
</organism>
<gene>
    <name evidence="2" type="ORF">SR882_04280</name>
</gene>
<evidence type="ECO:0000256" key="1">
    <source>
        <dbReference type="SAM" id="MobiDB-lite"/>
    </source>
</evidence>
<protein>
    <submittedName>
        <fullName evidence="2">Uncharacterized protein</fullName>
    </submittedName>
</protein>
<evidence type="ECO:0000313" key="3">
    <source>
        <dbReference type="Proteomes" id="UP001327459"/>
    </source>
</evidence>
<reference evidence="2 3" key="1">
    <citation type="submission" date="2023-11" db="EMBL/GenBank/DDBJ databases">
        <title>MicrobeMod: A computational toolkit for identifying prokaryotic methylation and restriction-modification with nanopore sequencing.</title>
        <authorList>
            <person name="Crits-Christoph A."/>
            <person name="Kang S.C."/>
            <person name="Lee H."/>
            <person name="Ostrov N."/>
        </authorList>
    </citation>
    <scope>NUCLEOTIDE SEQUENCE [LARGE SCALE GENOMIC DNA]</scope>
    <source>
        <strain evidence="2 3">ATCC 49870</strain>
    </source>
</reference>
<evidence type="ECO:0000313" key="2">
    <source>
        <dbReference type="EMBL" id="WQH17127.1"/>
    </source>
</evidence>
<dbReference type="RefSeq" id="WP_322522107.1">
    <property type="nucleotide sequence ID" value="NZ_CP140153.1"/>
</dbReference>
<feature type="compositionally biased region" description="Polar residues" evidence="1">
    <location>
        <begin position="94"/>
        <end position="111"/>
    </location>
</feature>
<dbReference type="Proteomes" id="UP001327459">
    <property type="component" value="Chromosome"/>
</dbReference>